<evidence type="ECO:0000313" key="11">
    <source>
        <dbReference type="EMBL" id="GAA0592862.1"/>
    </source>
</evidence>
<comment type="pathway">
    <text evidence="1">Carbohydrate acid metabolism.</text>
</comment>
<dbReference type="CDD" id="cd02021">
    <property type="entry name" value="GntK"/>
    <property type="match status" value="1"/>
</dbReference>
<evidence type="ECO:0000313" key="13">
    <source>
        <dbReference type="Proteomes" id="UP000549343"/>
    </source>
</evidence>
<keyword evidence="14" id="KW-1185">Reference proteome</keyword>
<dbReference type="Gene3D" id="3.40.50.300">
    <property type="entry name" value="P-loop containing nucleotide triphosphate hydrolases"/>
    <property type="match status" value="1"/>
</dbReference>
<dbReference type="FunFam" id="3.40.50.300:FF:000522">
    <property type="entry name" value="Gluconokinase"/>
    <property type="match status" value="1"/>
</dbReference>
<evidence type="ECO:0000256" key="2">
    <source>
        <dbReference type="ARBA" id="ARBA00008420"/>
    </source>
</evidence>
<comment type="similarity">
    <text evidence="2 10">Belongs to the gluconokinase GntK/GntV family.</text>
</comment>
<evidence type="ECO:0000256" key="9">
    <source>
        <dbReference type="ARBA" id="ARBA00048090"/>
    </source>
</evidence>
<keyword evidence="5 10" id="KW-0547">Nucleotide-binding</keyword>
<evidence type="ECO:0000256" key="4">
    <source>
        <dbReference type="ARBA" id="ARBA00022679"/>
    </source>
</evidence>
<protein>
    <recommendedName>
        <fullName evidence="3 10">Gluconokinase</fullName>
        <ecNumber evidence="3 10">2.7.1.12</ecNumber>
    </recommendedName>
</protein>
<accession>A0A7W7IDG6</accession>
<dbReference type="EMBL" id="BAAAHD010000075">
    <property type="protein sequence ID" value="GAA0592862.1"/>
    <property type="molecule type" value="Genomic_DNA"/>
</dbReference>
<dbReference type="Proteomes" id="UP001501427">
    <property type="component" value="Unassembled WGS sequence"/>
</dbReference>
<reference evidence="11 14" key="1">
    <citation type="journal article" date="2019" name="Int. J. Syst. Evol. Microbiol.">
        <title>The Global Catalogue of Microorganisms (GCM) 10K type strain sequencing project: providing services to taxonomists for standard genome sequencing and annotation.</title>
        <authorList>
            <consortium name="The Broad Institute Genomics Platform"/>
            <consortium name="The Broad Institute Genome Sequencing Center for Infectious Disease"/>
            <person name="Wu L."/>
            <person name="Ma J."/>
        </authorList>
    </citation>
    <scope>NUCLEOTIDE SEQUENCE [LARGE SCALE GENOMIC DNA]</scope>
    <source>
        <strain evidence="11 14">JCM 10667</strain>
    </source>
</reference>
<dbReference type="AlphaFoldDB" id="A0A7W7IDG6"/>
<keyword evidence="4 10" id="KW-0808">Transferase</keyword>
<keyword evidence="8" id="KW-0311">Gluconate utilization</keyword>
<name>A0A7W7IDG6_9ACTN</name>
<dbReference type="InterPro" id="IPR027417">
    <property type="entry name" value="P-loop_NTPase"/>
</dbReference>
<evidence type="ECO:0000256" key="7">
    <source>
        <dbReference type="ARBA" id="ARBA00022840"/>
    </source>
</evidence>
<reference evidence="12 13" key="2">
    <citation type="submission" date="2020-08" db="EMBL/GenBank/DDBJ databases">
        <title>Sequencing the genomes of 1000 actinobacteria strains.</title>
        <authorList>
            <person name="Klenk H.-P."/>
        </authorList>
    </citation>
    <scope>NUCLEOTIDE SEQUENCE [LARGE SCALE GENOMIC DNA]</scope>
    <source>
        <strain evidence="12 13">DSM 44772</strain>
    </source>
</reference>
<dbReference type="Proteomes" id="UP000549343">
    <property type="component" value="Unassembled WGS sequence"/>
</dbReference>
<dbReference type="EC" id="2.7.1.12" evidence="3 10"/>
<proteinExistence type="inferred from homology"/>
<keyword evidence="7 10" id="KW-0067">ATP-binding</keyword>
<keyword evidence="6 10" id="KW-0418">Kinase</keyword>
<dbReference type="PANTHER" id="PTHR43442:SF3">
    <property type="entry name" value="GLUCONOKINASE-RELATED"/>
    <property type="match status" value="1"/>
</dbReference>
<evidence type="ECO:0000256" key="8">
    <source>
        <dbReference type="ARBA" id="ARBA00023064"/>
    </source>
</evidence>
<comment type="caution">
    <text evidence="12">The sequence shown here is derived from an EMBL/GenBank/DDBJ whole genome shotgun (WGS) entry which is preliminary data.</text>
</comment>
<evidence type="ECO:0000256" key="3">
    <source>
        <dbReference type="ARBA" id="ARBA00012054"/>
    </source>
</evidence>
<evidence type="ECO:0000256" key="6">
    <source>
        <dbReference type="ARBA" id="ARBA00022777"/>
    </source>
</evidence>
<dbReference type="GO" id="GO:0005737">
    <property type="term" value="C:cytoplasm"/>
    <property type="evidence" value="ECO:0007669"/>
    <property type="project" value="TreeGrafter"/>
</dbReference>
<comment type="catalytic activity">
    <reaction evidence="9 10">
        <text>D-gluconate + ATP = 6-phospho-D-gluconate + ADP + H(+)</text>
        <dbReference type="Rhea" id="RHEA:19433"/>
        <dbReference type="ChEBI" id="CHEBI:15378"/>
        <dbReference type="ChEBI" id="CHEBI:18391"/>
        <dbReference type="ChEBI" id="CHEBI:30616"/>
        <dbReference type="ChEBI" id="CHEBI:58759"/>
        <dbReference type="ChEBI" id="CHEBI:456216"/>
        <dbReference type="EC" id="2.7.1.12"/>
    </reaction>
</comment>
<evidence type="ECO:0000256" key="1">
    <source>
        <dbReference type="ARBA" id="ARBA00004761"/>
    </source>
</evidence>
<dbReference type="GO" id="GO:0019521">
    <property type="term" value="P:D-gluconate metabolic process"/>
    <property type="evidence" value="ECO:0007669"/>
    <property type="project" value="UniProtKB-KW"/>
</dbReference>
<organism evidence="12 13">
    <name type="scientific">Actinomadura livida</name>
    <dbReference type="NCBI Taxonomy" id="79909"/>
    <lineage>
        <taxon>Bacteria</taxon>
        <taxon>Bacillati</taxon>
        <taxon>Actinomycetota</taxon>
        <taxon>Actinomycetes</taxon>
        <taxon>Streptosporangiales</taxon>
        <taxon>Thermomonosporaceae</taxon>
        <taxon>Actinomadura</taxon>
    </lineage>
</organism>
<evidence type="ECO:0000256" key="5">
    <source>
        <dbReference type="ARBA" id="ARBA00022741"/>
    </source>
</evidence>
<evidence type="ECO:0000256" key="10">
    <source>
        <dbReference type="RuleBase" id="RU363066"/>
    </source>
</evidence>
<gene>
    <name evidence="12" type="ORF">F4557_003510</name>
    <name evidence="11" type="ORF">GCM10009546_64070</name>
</gene>
<dbReference type="GO" id="GO:0046316">
    <property type="term" value="F:gluconokinase activity"/>
    <property type="evidence" value="ECO:0007669"/>
    <property type="project" value="UniProtKB-EC"/>
</dbReference>
<evidence type="ECO:0000313" key="14">
    <source>
        <dbReference type="Proteomes" id="UP001501427"/>
    </source>
</evidence>
<sequence>MIASVHIVVMGVSGCGKSTIARRLRDGFGLKMAEADDFHPPANIAKMSGGEPLTDDDRWPWLEALARWTADQRAAGTSTVLACSALKRSYRDVLRAPVPDTYFLHLHGTEELLLERMRSRDHFMPPTLLRSQFETLEPLEPDEHGALLDVAPSVDEVARQAAHLVRPLFPSDHAGTRD</sequence>
<dbReference type="EMBL" id="JACHMV010000001">
    <property type="protein sequence ID" value="MBB4775092.1"/>
    <property type="molecule type" value="Genomic_DNA"/>
</dbReference>
<dbReference type="NCBIfam" id="TIGR01313">
    <property type="entry name" value="therm_gnt_kin"/>
    <property type="match status" value="1"/>
</dbReference>
<reference evidence="11" key="3">
    <citation type="submission" date="2023-12" db="EMBL/GenBank/DDBJ databases">
        <authorList>
            <person name="Sun Q."/>
            <person name="Inoue M."/>
        </authorList>
    </citation>
    <scope>NUCLEOTIDE SEQUENCE</scope>
    <source>
        <strain evidence="11">JCM 10667</strain>
    </source>
</reference>
<evidence type="ECO:0000313" key="12">
    <source>
        <dbReference type="EMBL" id="MBB4775092.1"/>
    </source>
</evidence>
<dbReference type="SUPFAM" id="SSF52540">
    <property type="entry name" value="P-loop containing nucleoside triphosphate hydrolases"/>
    <property type="match status" value="1"/>
</dbReference>
<dbReference type="GO" id="GO:0005524">
    <property type="term" value="F:ATP binding"/>
    <property type="evidence" value="ECO:0007669"/>
    <property type="project" value="UniProtKB-KW"/>
</dbReference>
<dbReference type="RefSeq" id="WP_184884160.1">
    <property type="nucleotide sequence ID" value="NZ_BAAAHD010000075.1"/>
</dbReference>
<dbReference type="PANTHER" id="PTHR43442">
    <property type="entry name" value="GLUCONOKINASE-RELATED"/>
    <property type="match status" value="1"/>
</dbReference>
<dbReference type="InterPro" id="IPR006001">
    <property type="entry name" value="Therm_gnt_kin"/>
</dbReference>